<protein>
    <submittedName>
        <fullName evidence="2">Type IV pilus assembly PilZ</fullName>
    </submittedName>
</protein>
<name>Q1IL03_KORVE</name>
<dbReference type="Proteomes" id="UP000002432">
    <property type="component" value="Chromosome"/>
</dbReference>
<dbReference type="HOGENOM" id="CLU_2155036_0_0_0"/>
<evidence type="ECO:0000259" key="1">
    <source>
        <dbReference type="Pfam" id="PF07238"/>
    </source>
</evidence>
<gene>
    <name evidence="2" type="ordered locus">Acid345_3446</name>
</gene>
<organism evidence="2 3">
    <name type="scientific">Koribacter versatilis (strain Ellin345)</name>
    <dbReference type="NCBI Taxonomy" id="204669"/>
    <lineage>
        <taxon>Bacteria</taxon>
        <taxon>Pseudomonadati</taxon>
        <taxon>Acidobacteriota</taxon>
        <taxon>Terriglobia</taxon>
        <taxon>Terriglobales</taxon>
        <taxon>Candidatus Korobacteraceae</taxon>
        <taxon>Candidatus Korobacter</taxon>
    </lineage>
</organism>
<accession>Q1IL03</accession>
<dbReference type="GO" id="GO:0035438">
    <property type="term" value="F:cyclic-di-GMP binding"/>
    <property type="evidence" value="ECO:0007669"/>
    <property type="project" value="InterPro"/>
</dbReference>
<proteinExistence type="predicted"/>
<dbReference type="KEGG" id="aba:Acid345_3446"/>
<dbReference type="AlphaFoldDB" id="Q1IL03"/>
<dbReference type="Gene3D" id="2.40.10.220">
    <property type="entry name" value="predicted glycosyltransferase like domains"/>
    <property type="match status" value="1"/>
</dbReference>
<dbReference type="InterPro" id="IPR009875">
    <property type="entry name" value="PilZ_domain"/>
</dbReference>
<evidence type="ECO:0000313" key="2">
    <source>
        <dbReference type="EMBL" id="ABF42447.1"/>
    </source>
</evidence>
<dbReference type="Pfam" id="PF07238">
    <property type="entry name" value="PilZ"/>
    <property type="match status" value="1"/>
</dbReference>
<dbReference type="EnsemblBacteria" id="ABF42447">
    <property type="protein sequence ID" value="ABF42447"/>
    <property type="gene ID" value="Acid345_3446"/>
</dbReference>
<sequence length="111" mass="12316">MNMDDRRKFERIALPDSTKVFAHDKQGERLGRVRVIGRGGLLIETRQAFDPGSHHELVLVDDTEGIKRPVPAVARYITPQGIGFEFETLEPDAAVEIGVIIGKYYSATAGH</sequence>
<keyword evidence="3" id="KW-1185">Reference proteome</keyword>
<reference evidence="2 3" key="1">
    <citation type="journal article" date="2009" name="Appl. Environ. Microbiol.">
        <title>Three genomes from the phylum Acidobacteria provide insight into the lifestyles of these microorganisms in soils.</title>
        <authorList>
            <person name="Ward N.L."/>
            <person name="Challacombe J.F."/>
            <person name="Janssen P.H."/>
            <person name="Henrissat B."/>
            <person name="Coutinho P.M."/>
            <person name="Wu M."/>
            <person name="Xie G."/>
            <person name="Haft D.H."/>
            <person name="Sait M."/>
            <person name="Badger J."/>
            <person name="Barabote R.D."/>
            <person name="Bradley B."/>
            <person name="Brettin T.S."/>
            <person name="Brinkac L.M."/>
            <person name="Bruce D."/>
            <person name="Creasy T."/>
            <person name="Daugherty S.C."/>
            <person name="Davidsen T.M."/>
            <person name="DeBoy R.T."/>
            <person name="Detter J.C."/>
            <person name="Dodson R.J."/>
            <person name="Durkin A.S."/>
            <person name="Ganapathy A."/>
            <person name="Gwinn-Giglio M."/>
            <person name="Han C.S."/>
            <person name="Khouri H."/>
            <person name="Kiss H."/>
            <person name="Kothari S.P."/>
            <person name="Madupu R."/>
            <person name="Nelson K.E."/>
            <person name="Nelson W.C."/>
            <person name="Paulsen I."/>
            <person name="Penn K."/>
            <person name="Ren Q."/>
            <person name="Rosovitz M.J."/>
            <person name="Selengut J.D."/>
            <person name="Shrivastava S."/>
            <person name="Sullivan S.A."/>
            <person name="Tapia R."/>
            <person name="Thompson L.S."/>
            <person name="Watkins K.L."/>
            <person name="Yang Q."/>
            <person name="Yu C."/>
            <person name="Zafar N."/>
            <person name="Zhou L."/>
            <person name="Kuske C.R."/>
        </authorList>
    </citation>
    <scope>NUCLEOTIDE SEQUENCE [LARGE SCALE GENOMIC DNA]</scope>
    <source>
        <strain evidence="2 3">Ellin345</strain>
    </source>
</reference>
<dbReference type="STRING" id="204669.Acid345_3446"/>
<evidence type="ECO:0000313" key="3">
    <source>
        <dbReference type="Proteomes" id="UP000002432"/>
    </source>
</evidence>
<dbReference type="SUPFAM" id="SSF141371">
    <property type="entry name" value="PilZ domain-like"/>
    <property type="match status" value="1"/>
</dbReference>
<feature type="domain" description="PilZ" evidence="1">
    <location>
        <begin position="5"/>
        <end position="94"/>
    </location>
</feature>
<dbReference type="EMBL" id="CP000360">
    <property type="protein sequence ID" value="ABF42447.1"/>
    <property type="molecule type" value="Genomic_DNA"/>
</dbReference>